<dbReference type="eggNOG" id="ENOG5033KCE">
    <property type="taxonomic scope" value="Bacteria"/>
</dbReference>
<dbReference type="AlphaFoldDB" id="F1YF24"/>
<feature type="compositionally biased region" description="Basic and acidic residues" evidence="1">
    <location>
        <begin position="53"/>
        <end position="66"/>
    </location>
</feature>
<dbReference type="STRING" id="644548.SCNU_02387"/>
<feature type="compositionally biased region" description="Acidic residues" evidence="1">
    <location>
        <begin position="82"/>
        <end position="97"/>
    </location>
</feature>
<dbReference type="OrthoDB" id="4774779at2"/>
<proteinExistence type="predicted"/>
<dbReference type="Proteomes" id="UP000035065">
    <property type="component" value="Unassembled WGS sequence"/>
</dbReference>
<evidence type="ECO:0000313" key="2">
    <source>
        <dbReference type="EMBL" id="EGD56364.1"/>
    </source>
</evidence>
<comment type="caution">
    <text evidence="2">The sequence shown here is derived from an EMBL/GenBank/DDBJ whole genome shotgun (WGS) entry which is preliminary data.</text>
</comment>
<accession>F1YF24</accession>
<sequence>MVGRAERNKDLVQEVVESAAHRVGNIASIITTAVADVAREIGELVTDGFEMREAAKTARDDSEPAGKPKTPPQELDSLNGYDGDDDAENDDTDSKDD</sequence>
<evidence type="ECO:0000313" key="3">
    <source>
        <dbReference type="Proteomes" id="UP000035065"/>
    </source>
</evidence>
<keyword evidence="3" id="KW-1185">Reference proteome</keyword>
<dbReference type="RefSeq" id="WP_009677748.1">
    <property type="nucleotide sequence ID" value="NZ_AEUD01000002.1"/>
</dbReference>
<name>F1YF24_9ACTN</name>
<organism evidence="2 3">
    <name type="scientific">Gordonia neofelifaecis NRRL B-59395</name>
    <dbReference type="NCBI Taxonomy" id="644548"/>
    <lineage>
        <taxon>Bacteria</taxon>
        <taxon>Bacillati</taxon>
        <taxon>Actinomycetota</taxon>
        <taxon>Actinomycetes</taxon>
        <taxon>Mycobacteriales</taxon>
        <taxon>Gordoniaceae</taxon>
        <taxon>Gordonia</taxon>
    </lineage>
</organism>
<dbReference type="EMBL" id="AEUD01000002">
    <property type="protein sequence ID" value="EGD56364.1"/>
    <property type="molecule type" value="Genomic_DNA"/>
</dbReference>
<feature type="region of interest" description="Disordered" evidence="1">
    <location>
        <begin position="53"/>
        <end position="97"/>
    </location>
</feature>
<evidence type="ECO:0000256" key="1">
    <source>
        <dbReference type="SAM" id="MobiDB-lite"/>
    </source>
</evidence>
<reference evidence="2 3" key="1">
    <citation type="journal article" date="2011" name="J. Bacteriol.">
        <title>Draft Genome Sequence of Gordonia neofelifaecis NRRL B-59395, a Cholesterol-Degrading Actinomycete.</title>
        <authorList>
            <person name="Ge F."/>
            <person name="Li W."/>
            <person name="Chen G."/>
            <person name="Liu Y."/>
            <person name="Zhang G."/>
            <person name="Yong B."/>
            <person name="Wang Q."/>
            <person name="Wang N."/>
            <person name="Huang Z."/>
            <person name="Li W."/>
            <person name="Wang J."/>
            <person name="Wu C."/>
            <person name="Xie Q."/>
            <person name="Liu G."/>
        </authorList>
    </citation>
    <scope>NUCLEOTIDE SEQUENCE [LARGE SCALE GENOMIC DNA]</scope>
    <source>
        <strain evidence="2 3">NRRL B-59395</strain>
    </source>
</reference>
<gene>
    <name evidence="2" type="ORF">SCNU_02387</name>
</gene>
<protein>
    <submittedName>
        <fullName evidence="2">Uncharacterized protein</fullName>
    </submittedName>
</protein>